<name>A0ABR6ZSH6_9BURK</name>
<evidence type="ECO:0000256" key="1">
    <source>
        <dbReference type="ARBA" id="ARBA00000829"/>
    </source>
</evidence>
<dbReference type="InterPro" id="IPR017853">
    <property type="entry name" value="GH"/>
</dbReference>
<evidence type="ECO:0000313" key="7">
    <source>
        <dbReference type="Proteomes" id="UP000650424"/>
    </source>
</evidence>
<dbReference type="InterPro" id="IPR050887">
    <property type="entry name" value="Beta-mannosidase_GH2"/>
</dbReference>
<evidence type="ECO:0000256" key="2">
    <source>
        <dbReference type="ARBA" id="ARBA00012754"/>
    </source>
</evidence>
<keyword evidence="7" id="KW-1185">Reference proteome</keyword>
<accession>A0ABR6ZSH6</accession>
<dbReference type="InterPro" id="IPR013783">
    <property type="entry name" value="Ig-like_fold"/>
</dbReference>
<evidence type="ECO:0000259" key="5">
    <source>
        <dbReference type="Pfam" id="PF22666"/>
    </source>
</evidence>
<dbReference type="PANTHER" id="PTHR43730:SF1">
    <property type="entry name" value="BETA-MANNOSIDASE"/>
    <property type="match status" value="1"/>
</dbReference>
<reference evidence="6 7" key="1">
    <citation type="submission" date="2020-08" db="EMBL/GenBank/DDBJ databases">
        <title>Novel species isolated from subtropical streams in China.</title>
        <authorList>
            <person name="Lu H."/>
        </authorList>
    </citation>
    <scope>NUCLEOTIDE SEQUENCE [LARGE SCALE GENOMIC DNA]</scope>
    <source>
        <strain evidence="6 7">CY18W</strain>
    </source>
</reference>
<dbReference type="Proteomes" id="UP000650424">
    <property type="component" value="Unassembled WGS sequence"/>
</dbReference>
<dbReference type="InterPro" id="IPR008979">
    <property type="entry name" value="Galactose-bd-like_sf"/>
</dbReference>
<dbReference type="Gene3D" id="2.60.40.10">
    <property type="entry name" value="Immunoglobulins"/>
    <property type="match status" value="1"/>
</dbReference>
<dbReference type="InterPro" id="IPR054593">
    <property type="entry name" value="Beta-mannosidase-like_N2"/>
</dbReference>
<dbReference type="GO" id="GO:0016787">
    <property type="term" value="F:hydrolase activity"/>
    <property type="evidence" value="ECO:0007669"/>
    <property type="project" value="UniProtKB-KW"/>
</dbReference>
<dbReference type="RefSeq" id="WP_186947823.1">
    <property type="nucleotide sequence ID" value="NZ_JACOGF010000006.1"/>
</dbReference>
<dbReference type="SUPFAM" id="SSF51445">
    <property type="entry name" value="(Trans)glycosidases"/>
    <property type="match status" value="1"/>
</dbReference>
<dbReference type="EC" id="3.2.1.25" evidence="2"/>
<protein>
    <recommendedName>
        <fullName evidence="2">beta-mannosidase</fullName>
        <ecNumber evidence="2">3.2.1.25</ecNumber>
    </recommendedName>
</protein>
<dbReference type="SUPFAM" id="SSF49785">
    <property type="entry name" value="Galactose-binding domain-like"/>
    <property type="match status" value="1"/>
</dbReference>
<dbReference type="Pfam" id="PF22666">
    <property type="entry name" value="Glyco_hydro_2_N2"/>
    <property type="match status" value="1"/>
</dbReference>
<keyword evidence="3 6" id="KW-0378">Hydrolase</keyword>
<organism evidence="6 7">
    <name type="scientific">Undibacterium hunanense</name>
    <dbReference type="NCBI Taxonomy" id="2762292"/>
    <lineage>
        <taxon>Bacteria</taxon>
        <taxon>Pseudomonadati</taxon>
        <taxon>Pseudomonadota</taxon>
        <taxon>Betaproteobacteria</taxon>
        <taxon>Burkholderiales</taxon>
        <taxon>Oxalobacteraceae</taxon>
        <taxon>Undibacterium</taxon>
    </lineage>
</organism>
<evidence type="ECO:0000256" key="3">
    <source>
        <dbReference type="ARBA" id="ARBA00022801"/>
    </source>
</evidence>
<dbReference type="InterPro" id="IPR036156">
    <property type="entry name" value="Beta-gal/glucu_dom_sf"/>
</dbReference>
<sequence length="836" mass="92630">MSSQTRISLTENWQAIQLASDSQVLPSALPSVLQAAGLTCLPAQVPGTIAAALRAAGQFDYGKDNFDAVDVWYFCDLDLPEPAAWLHFEGLASHAEVYWNDSLILRSDNMFIAHSVDLAAHTLGGKGRLSIRFLALNTLLAQRRPRPRWKTRLVEQQQLRWLRTSLLGRMPGWSPPVAPVGPYRPVVLELQSAVQVIDQQLTSKLDGEDGVLELELTVHSLQAISSCFIQIAGQTEALKWQSLGENRYRILGLCRIPAVKKWWPHTHGDAALYALEMHIQNASHSQTIALGHTGFRQIRVDQRDGDFHLHVNDVSVFCRGACWTPVDTISLQNEATELRQMLSLARDAGMNMLRVVGTMVYETAEFYQLCDELGILVWQDCMFANMDYPVNDAEFAASISLEVQQFLQRTQASPCIAVVCGNSEVEQQAAMLGQPAELWRNDFFAQTLPALCRQIRPDVQYWPSSPSGGVMPFQLDSGVAHYFGVGAYLRPLEDARRSGVRFTSECLGFSNMPDDDLLDSMLKNGEAVGPHPAWKLGIPRDNGTGWDFEDVRDHYMASLYKVDPAGLRYADQQRYLALARTTTGEVMTRTMTEWRRAGSGCHGALIWFWRDLRPGAGWGIIDAHGKPKAAYYYLKRAMAAVTVFMTDEGLNGLALHVVNDTAQAFDGELELGLYRHAASSVAHARISVQVAAHATIRVQDYALLSHFMDTTYAYRFGPAGHDVAVAQLYRTGDAQAFASDFHFPGGHQFAQVADLDLRAHGTLTDDGNAVLHLSTQKMAQAVAIQIPGWLPDDNYFHLAPASEKQVILRATGGKQSLTGQVQALNAQGYVRVQIHQ</sequence>
<proteinExistence type="predicted"/>
<dbReference type="Gene3D" id="3.20.20.80">
    <property type="entry name" value="Glycosidases"/>
    <property type="match status" value="1"/>
</dbReference>
<comment type="caution">
    <text evidence="6">The sequence shown here is derived from an EMBL/GenBank/DDBJ whole genome shotgun (WGS) entry which is preliminary data.</text>
</comment>
<feature type="domain" description="Beta-mannosidase-like galactose-binding" evidence="5">
    <location>
        <begin position="37"/>
        <end position="184"/>
    </location>
</feature>
<evidence type="ECO:0000313" key="6">
    <source>
        <dbReference type="EMBL" id="MBC3918569.1"/>
    </source>
</evidence>
<dbReference type="SUPFAM" id="SSF49303">
    <property type="entry name" value="beta-Galactosidase/glucuronidase domain"/>
    <property type="match status" value="2"/>
</dbReference>
<keyword evidence="4" id="KW-0326">Glycosidase</keyword>
<dbReference type="EMBL" id="JACOGF010000006">
    <property type="protein sequence ID" value="MBC3918569.1"/>
    <property type="molecule type" value="Genomic_DNA"/>
</dbReference>
<evidence type="ECO:0000256" key="4">
    <source>
        <dbReference type="ARBA" id="ARBA00023295"/>
    </source>
</evidence>
<gene>
    <name evidence="6" type="ORF">H8L32_13835</name>
</gene>
<dbReference type="Gene3D" id="2.60.120.260">
    <property type="entry name" value="Galactose-binding domain-like"/>
    <property type="match status" value="1"/>
</dbReference>
<comment type="catalytic activity">
    <reaction evidence="1">
        <text>Hydrolysis of terminal, non-reducing beta-D-mannose residues in beta-D-mannosides.</text>
        <dbReference type="EC" id="3.2.1.25"/>
    </reaction>
</comment>
<dbReference type="PANTHER" id="PTHR43730">
    <property type="entry name" value="BETA-MANNOSIDASE"/>
    <property type="match status" value="1"/>
</dbReference>